<protein>
    <submittedName>
        <fullName evidence="5">Uncharacterized protein</fullName>
    </submittedName>
</protein>
<reference evidence="5" key="1">
    <citation type="submission" date="2020-05" db="EMBL/GenBank/DDBJ databases">
        <title>Mycena genomes resolve the evolution of fungal bioluminescence.</title>
        <authorList>
            <person name="Tsai I.J."/>
        </authorList>
    </citation>
    <scope>NUCLEOTIDE SEQUENCE</scope>
    <source>
        <strain evidence="5">160909Yilan</strain>
    </source>
</reference>
<proteinExistence type="inferred from homology"/>
<keyword evidence="2" id="KW-0808">Transferase</keyword>
<dbReference type="Proteomes" id="UP000623467">
    <property type="component" value="Unassembled WGS sequence"/>
</dbReference>
<dbReference type="GO" id="GO:0016740">
    <property type="term" value="F:transferase activity"/>
    <property type="evidence" value="ECO:0007669"/>
    <property type="project" value="UniProtKB-KW"/>
</dbReference>
<name>A0A8H6XLS2_9AGAR</name>
<evidence type="ECO:0000313" key="6">
    <source>
        <dbReference type="Proteomes" id="UP000623467"/>
    </source>
</evidence>
<comment type="similarity">
    <text evidence="4">Belongs to the class I-like SAM-binding methyltransferase superfamily.</text>
</comment>
<dbReference type="AlphaFoldDB" id="A0A8H6XLS2"/>
<evidence type="ECO:0000313" key="5">
    <source>
        <dbReference type="EMBL" id="KAF7342739.1"/>
    </source>
</evidence>
<accession>A0A8H6XLS2</accession>
<comment type="caution">
    <text evidence="5">The sequence shown here is derived from an EMBL/GenBank/DDBJ whole genome shotgun (WGS) entry which is preliminary data.</text>
</comment>
<gene>
    <name evidence="5" type="ORF">MSAN_01989000</name>
</gene>
<dbReference type="InterPro" id="IPR029063">
    <property type="entry name" value="SAM-dependent_MTases_sf"/>
</dbReference>
<dbReference type="EMBL" id="JACAZH010000024">
    <property type="protein sequence ID" value="KAF7342739.1"/>
    <property type="molecule type" value="Genomic_DNA"/>
</dbReference>
<dbReference type="SUPFAM" id="SSF53335">
    <property type="entry name" value="S-adenosyl-L-methionine-dependent methyltransferases"/>
    <property type="match status" value="1"/>
</dbReference>
<organism evidence="5 6">
    <name type="scientific">Mycena sanguinolenta</name>
    <dbReference type="NCBI Taxonomy" id="230812"/>
    <lineage>
        <taxon>Eukaryota</taxon>
        <taxon>Fungi</taxon>
        <taxon>Dikarya</taxon>
        <taxon>Basidiomycota</taxon>
        <taxon>Agaricomycotina</taxon>
        <taxon>Agaricomycetes</taxon>
        <taxon>Agaricomycetidae</taxon>
        <taxon>Agaricales</taxon>
        <taxon>Marasmiineae</taxon>
        <taxon>Mycenaceae</taxon>
        <taxon>Mycena</taxon>
    </lineage>
</organism>
<dbReference type="Gene3D" id="3.40.50.150">
    <property type="entry name" value="Vaccinia Virus protein VP39"/>
    <property type="match status" value="1"/>
</dbReference>
<dbReference type="OrthoDB" id="2094832at2759"/>
<keyword evidence="3" id="KW-0949">S-adenosyl-L-methionine</keyword>
<sequence length="303" mass="33835">MGDATVDQFYVLQPEELSFLKKETGIHDDDELKAHVLAMQKAALEVGTLLNWRFISLIVNARFTRTHAYAAWDSSGKLKMPKNPAAYEHVLNLGKTVPGAILVELGCCLGNDVRKIASDGFPSENIIASDLREGFWTVSHKLYPNPPKKFAGTFIPGDALDPEFLGLMPILKEVPEGATPNLPSLKSLNPLHGRVSAIHTGSFFHLFSEEKQLEIARKFAGLLSPRPGSMIFGCHGTQPTKGFMRGSRDNQIFCHSPESWKEMWEEQVFEPGTVEVQSFLKNSGKVLNSTTDFWMLYWSVKRL</sequence>
<evidence type="ECO:0000256" key="1">
    <source>
        <dbReference type="ARBA" id="ARBA00005179"/>
    </source>
</evidence>
<keyword evidence="6" id="KW-1185">Reference proteome</keyword>
<evidence type="ECO:0000256" key="3">
    <source>
        <dbReference type="ARBA" id="ARBA00022691"/>
    </source>
</evidence>
<evidence type="ECO:0000256" key="2">
    <source>
        <dbReference type="ARBA" id="ARBA00022679"/>
    </source>
</evidence>
<dbReference type="PANTHER" id="PTHR35897:SF1">
    <property type="entry name" value="METHYLTRANSFERASE AUSD"/>
    <property type="match status" value="1"/>
</dbReference>
<comment type="pathway">
    <text evidence="1">Secondary metabolite biosynthesis.</text>
</comment>
<dbReference type="InterPro" id="IPR051654">
    <property type="entry name" value="Meroterpenoid_MTases"/>
</dbReference>
<evidence type="ECO:0000256" key="4">
    <source>
        <dbReference type="ARBA" id="ARBA00038314"/>
    </source>
</evidence>
<dbReference type="PANTHER" id="PTHR35897">
    <property type="entry name" value="METHYLTRANSFERASE AUSD"/>
    <property type="match status" value="1"/>
</dbReference>